<dbReference type="OrthoDB" id="10459501at2759"/>
<dbReference type="EMBL" id="JYNV01000108">
    <property type="protein sequence ID" value="KZM26359.1"/>
    <property type="molecule type" value="Genomic_DNA"/>
</dbReference>
<protein>
    <submittedName>
        <fullName evidence="1">Uncharacterized protein</fullName>
    </submittedName>
</protein>
<accession>A0A163JHE7</accession>
<reference evidence="1 2" key="1">
    <citation type="journal article" date="2016" name="Sci. Rep.">
        <title>Draft genome sequencing and secretome analysis of fungal phytopathogen Ascochyta rabiei provides insight into the necrotrophic effector repertoire.</title>
        <authorList>
            <person name="Verma S."/>
            <person name="Gazara R.K."/>
            <person name="Nizam S."/>
            <person name="Parween S."/>
            <person name="Chattopadhyay D."/>
            <person name="Verma P.K."/>
        </authorList>
    </citation>
    <scope>NUCLEOTIDE SEQUENCE [LARGE SCALE GENOMIC DNA]</scope>
    <source>
        <strain evidence="1 2">ArDII</strain>
    </source>
</reference>
<sequence length="202" mass="22963">MSENANRPIIHNIFKFVRDVTLQISGQAETLQQVLLSSPEGDRRLLLEALDVVQHWWMLSAITQSALVMLVKDMQSRNWILAAKVINKLDLKIRRDVAAQLSETTRSNVLKVLSILQKVAELEFTTDGEFIPDVYIRAGEWPELFPVRLRTCSLRGQSYKPFNGIEVVDESCMDSFHEDSNENTAPTAIAVTIFEDQDAIQF</sequence>
<evidence type="ECO:0000313" key="1">
    <source>
        <dbReference type="EMBL" id="KZM26359.1"/>
    </source>
</evidence>
<dbReference type="AlphaFoldDB" id="A0A163JHE7"/>
<evidence type="ECO:0000313" key="2">
    <source>
        <dbReference type="Proteomes" id="UP000076837"/>
    </source>
</evidence>
<proteinExistence type="predicted"/>
<dbReference type="Proteomes" id="UP000076837">
    <property type="component" value="Unassembled WGS sequence"/>
</dbReference>
<keyword evidence="2" id="KW-1185">Reference proteome</keyword>
<comment type="caution">
    <text evidence="1">The sequence shown here is derived from an EMBL/GenBank/DDBJ whole genome shotgun (WGS) entry which is preliminary data.</text>
</comment>
<organism evidence="1 2">
    <name type="scientific">Didymella rabiei</name>
    <name type="common">Chickpea ascochyta blight fungus</name>
    <name type="synonym">Mycosphaerella rabiei</name>
    <dbReference type="NCBI Taxonomy" id="5454"/>
    <lineage>
        <taxon>Eukaryota</taxon>
        <taxon>Fungi</taxon>
        <taxon>Dikarya</taxon>
        <taxon>Ascomycota</taxon>
        <taxon>Pezizomycotina</taxon>
        <taxon>Dothideomycetes</taxon>
        <taxon>Pleosporomycetidae</taxon>
        <taxon>Pleosporales</taxon>
        <taxon>Pleosporineae</taxon>
        <taxon>Didymellaceae</taxon>
        <taxon>Ascochyta</taxon>
    </lineage>
</organism>
<gene>
    <name evidence="1" type="ORF">ST47_g2498</name>
</gene>
<name>A0A163JHE7_DIDRA</name>